<reference evidence="1" key="1">
    <citation type="submission" date="2021-06" db="EMBL/GenBank/DDBJ databases">
        <authorList>
            <person name="Kallberg Y."/>
            <person name="Tangrot J."/>
            <person name="Rosling A."/>
        </authorList>
    </citation>
    <scope>NUCLEOTIDE SEQUENCE</scope>
    <source>
        <strain evidence="1">28 12/20/2015</strain>
    </source>
</reference>
<name>A0ACA9PUP2_9GLOM</name>
<gene>
    <name evidence="1" type="ORF">SPELUC_LOCUS12605</name>
</gene>
<organism evidence="1 2">
    <name type="scientific">Cetraspora pellucida</name>
    <dbReference type="NCBI Taxonomy" id="1433469"/>
    <lineage>
        <taxon>Eukaryota</taxon>
        <taxon>Fungi</taxon>
        <taxon>Fungi incertae sedis</taxon>
        <taxon>Mucoromycota</taxon>
        <taxon>Glomeromycotina</taxon>
        <taxon>Glomeromycetes</taxon>
        <taxon>Diversisporales</taxon>
        <taxon>Gigasporaceae</taxon>
        <taxon>Cetraspora</taxon>
    </lineage>
</organism>
<dbReference type="Proteomes" id="UP000789366">
    <property type="component" value="Unassembled WGS sequence"/>
</dbReference>
<proteinExistence type="predicted"/>
<feature type="non-terminal residue" evidence="1">
    <location>
        <position position="1"/>
    </location>
</feature>
<accession>A0ACA9PUP2</accession>
<dbReference type="EMBL" id="CAJVPW010030311">
    <property type="protein sequence ID" value="CAG8723646.1"/>
    <property type="molecule type" value="Genomic_DNA"/>
</dbReference>
<keyword evidence="2" id="KW-1185">Reference proteome</keyword>
<evidence type="ECO:0000313" key="2">
    <source>
        <dbReference type="Proteomes" id="UP000789366"/>
    </source>
</evidence>
<evidence type="ECO:0000313" key="1">
    <source>
        <dbReference type="EMBL" id="CAG8723646.1"/>
    </source>
</evidence>
<comment type="caution">
    <text evidence="1">The sequence shown here is derived from an EMBL/GenBank/DDBJ whole genome shotgun (WGS) entry which is preliminary data.</text>
</comment>
<sequence>SNSNSESNYKFARYQFTGIGKEIELGEEVFHKVYKEKYIHCNKEFKHAKHTKTRAYIIYECLNCPKNIK</sequence>
<protein>
    <submittedName>
        <fullName evidence="1">3716_t:CDS:1</fullName>
    </submittedName>
</protein>